<evidence type="ECO:0000313" key="4">
    <source>
        <dbReference type="Proteomes" id="UP000670947"/>
    </source>
</evidence>
<keyword evidence="1" id="KW-0812">Transmembrane</keyword>
<keyword evidence="1" id="KW-0472">Membrane</keyword>
<accession>A0ABS3W9W9</accession>
<dbReference type="EMBL" id="JAGGDJ010000007">
    <property type="protein sequence ID" value="MBO7745119.1"/>
    <property type="molecule type" value="Genomic_DNA"/>
</dbReference>
<dbReference type="Gene3D" id="2.40.50.120">
    <property type="match status" value="1"/>
</dbReference>
<feature type="chain" id="PRO_5045718403" description="Tissue inhibitor of metalloproteinase" evidence="2">
    <location>
        <begin position="21"/>
        <end position="187"/>
    </location>
</feature>
<organism evidence="3 4">
    <name type="scientific">Paenibacillus artemisiicola</name>
    <dbReference type="NCBI Taxonomy" id="1172618"/>
    <lineage>
        <taxon>Bacteria</taxon>
        <taxon>Bacillati</taxon>
        <taxon>Bacillota</taxon>
        <taxon>Bacilli</taxon>
        <taxon>Bacillales</taxon>
        <taxon>Paenibacillaceae</taxon>
        <taxon>Paenibacillus</taxon>
    </lineage>
</organism>
<dbReference type="SUPFAM" id="SSF50242">
    <property type="entry name" value="TIMP-like"/>
    <property type="match status" value="1"/>
</dbReference>
<comment type="caution">
    <text evidence="3">The sequence shown here is derived from an EMBL/GenBank/DDBJ whole genome shotgun (WGS) entry which is preliminary data.</text>
</comment>
<evidence type="ECO:0000256" key="1">
    <source>
        <dbReference type="SAM" id="Phobius"/>
    </source>
</evidence>
<evidence type="ECO:0000313" key="3">
    <source>
        <dbReference type="EMBL" id="MBO7745119.1"/>
    </source>
</evidence>
<gene>
    <name evidence="3" type="ORF">I8J29_12995</name>
</gene>
<sequence>MKRTVGVFLTALLAFGTWTAVRPATVHACSCASAPSLEAQLNRDTAVFTGKVVRLTAPAKGIFQSSADPVRVQFEVKTVWKGTLSAQATVYTALSSASCGYDDFQVNEDYLVFAHGKPNRLETGLCNGNKTLAAAQPDLQALGAGYEPVPMKEPLSHRSGAAVIASVGAGVLIAVLLPAMLMRRRRG</sequence>
<dbReference type="InterPro" id="IPR008993">
    <property type="entry name" value="TIMP-like_OB-fold"/>
</dbReference>
<keyword evidence="2" id="KW-0732">Signal</keyword>
<reference evidence="3 4" key="1">
    <citation type="submission" date="2021-03" db="EMBL/GenBank/DDBJ databases">
        <title>Paenibacillus artemisicola MWE-103 whole genome sequence.</title>
        <authorList>
            <person name="Ham Y.J."/>
        </authorList>
    </citation>
    <scope>NUCLEOTIDE SEQUENCE [LARGE SCALE GENOMIC DNA]</scope>
    <source>
        <strain evidence="3 4">MWE-103</strain>
    </source>
</reference>
<name>A0ABS3W9W9_9BACL</name>
<dbReference type="RefSeq" id="WP_208848020.1">
    <property type="nucleotide sequence ID" value="NZ_JAGGDJ010000007.1"/>
</dbReference>
<evidence type="ECO:0008006" key="5">
    <source>
        <dbReference type="Google" id="ProtNLM"/>
    </source>
</evidence>
<dbReference type="Proteomes" id="UP000670947">
    <property type="component" value="Unassembled WGS sequence"/>
</dbReference>
<feature type="transmembrane region" description="Helical" evidence="1">
    <location>
        <begin position="160"/>
        <end position="181"/>
    </location>
</feature>
<evidence type="ECO:0000256" key="2">
    <source>
        <dbReference type="SAM" id="SignalP"/>
    </source>
</evidence>
<feature type="signal peptide" evidence="2">
    <location>
        <begin position="1"/>
        <end position="20"/>
    </location>
</feature>
<keyword evidence="4" id="KW-1185">Reference proteome</keyword>
<proteinExistence type="predicted"/>
<protein>
    <recommendedName>
        <fullName evidence="5">Tissue inhibitor of metalloproteinase</fullName>
    </recommendedName>
</protein>
<keyword evidence="1" id="KW-1133">Transmembrane helix</keyword>